<sequence length="255" mass="28099">MSRALFEALCEVDPARKCAMVSALQISDDVVGETADVELARDPRIPGRPVRPELVNPRDVAFRGLGTAEGRAAMVHAVAHIEFNAVNLALDATLRFPGLPAGYYADWISVAQDEARHFAMLSDRLAQLGYAYGDFSAHNGLWEAAEKTAHDPLVRMALVPRVLEARGLDVTPNMIRRLKEVGDPATAAILGVILEEEVRHVAIGTHWYRYLCNSRGVDPVARFRELLVEHRVRLQRPFNTEARARAGFDAAELAG</sequence>
<name>A0A4R7PAZ1_9GAMM</name>
<dbReference type="InterPro" id="IPR007402">
    <property type="entry name" value="DUF455"/>
</dbReference>
<dbReference type="InterPro" id="IPR009078">
    <property type="entry name" value="Ferritin-like_SF"/>
</dbReference>
<comment type="caution">
    <text evidence="1">The sequence shown here is derived from an EMBL/GenBank/DDBJ whole genome shotgun (WGS) entry which is preliminary data.</text>
</comment>
<dbReference type="PIRSF" id="PIRSF012318">
    <property type="entry name" value="UCP012318"/>
    <property type="match status" value="1"/>
</dbReference>
<dbReference type="PANTHER" id="PTHR42782:SF4">
    <property type="entry name" value="DUF455 DOMAIN-CONTAINING PROTEIN"/>
    <property type="match status" value="1"/>
</dbReference>
<dbReference type="Proteomes" id="UP000295341">
    <property type="component" value="Unassembled WGS sequence"/>
</dbReference>
<dbReference type="EMBL" id="SOBT01000008">
    <property type="protein sequence ID" value="TDU31118.1"/>
    <property type="molecule type" value="Genomic_DNA"/>
</dbReference>
<dbReference type="CDD" id="cd00657">
    <property type="entry name" value="Ferritin_like"/>
    <property type="match status" value="1"/>
</dbReference>
<dbReference type="SUPFAM" id="SSF47240">
    <property type="entry name" value="Ferritin-like"/>
    <property type="match status" value="1"/>
</dbReference>
<accession>A0A4R7PAZ1</accession>
<protein>
    <submittedName>
        <fullName evidence="1">Uncharacterized ferritin-like protein (DUF455 family)</fullName>
    </submittedName>
</protein>
<dbReference type="InterPro" id="IPR011197">
    <property type="entry name" value="UCP012318"/>
</dbReference>
<dbReference type="AlphaFoldDB" id="A0A4R7PAZ1"/>
<dbReference type="InterPro" id="IPR012347">
    <property type="entry name" value="Ferritin-like"/>
</dbReference>
<evidence type="ECO:0000313" key="1">
    <source>
        <dbReference type="EMBL" id="TDU31118.1"/>
    </source>
</evidence>
<dbReference type="PANTHER" id="PTHR42782">
    <property type="entry name" value="SI:CH73-314G15.3"/>
    <property type="match status" value="1"/>
</dbReference>
<gene>
    <name evidence="1" type="ORF">DFR24_0477</name>
</gene>
<dbReference type="Pfam" id="PF04305">
    <property type="entry name" value="DUF455"/>
    <property type="match status" value="1"/>
</dbReference>
<evidence type="ECO:0000313" key="2">
    <source>
        <dbReference type="Proteomes" id="UP000295341"/>
    </source>
</evidence>
<proteinExistence type="predicted"/>
<organism evidence="1 2">
    <name type="scientific">Panacagrimonas perspica</name>
    <dbReference type="NCBI Taxonomy" id="381431"/>
    <lineage>
        <taxon>Bacteria</taxon>
        <taxon>Pseudomonadati</taxon>
        <taxon>Pseudomonadota</taxon>
        <taxon>Gammaproteobacteria</taxon>
        <taxon>Nevskiales</taxon>
        <taxon>Nevskiaceae</taxon>
        <taxon>Panacagrimonas</taxon>
    </lineage>
</organism>
<keyword evidence="2" id="KW-1185">Reference proteome</keyword>
<reference evidence="1 2" key="1">
    <citation type="submission" date="2019-03" db="EMBL/GenBank/DDBJ databases">
        <title>Genomic Encyclopedia of Type Strains, Phase IV (KMG-IV): sequencing the most valuable type-strain genomes for metagenomic binning, comparative biology and taxonomic classification.</title>
        <authorList>
            <person name="Goeker M."/>
        </authorList>
    </citation>
    <scope>NUCLEOTIDE SEQUENCE [LARGE SCALE GENOMIC DNA]</scope>
    <source>
        <strain evidence="1 2">DSM 26377</strain>
    </source>
</reference>
<dbReference type="Gene3D" id="1.20.1260.10">
    <property type="match status" value="1"/>
</dbReference>